<sequence length="430" mass="50698">MDRRPDRTIDQHSVRESHDSSERSNHERPKEDRRSSSSSIVPKLQDRRDFPKPQERDEPKSERRDAPKLQDRRDSPRLQEIRDAHKPQDRRDASLNYRRDSPRVQDRGDVFKTDRRDTPKPHDRRDSPKIQERRDARKSQDRDASKPLDRRNTPEQRDRRDAPRFHDRSGAPESEDRRYAPARQEKRDVPVPRNRRDSPKLQERRDAPKPQDRKDARRDDDRRSRERPREVSVQTSPDKSRRRERDRVDSRSRSPKRPELLIDEIRKNTRDHARISSDAVSHRHSRDESAHNERPVMAKVSKIEESEQEDKGFAKRPVAKSTSEGTLEKAETVWMSNERVKIIEGFAKEAIKQYKRDITVEEYKNVMRAVVRDCYKKRILDGVKIKDKVDESVRAVKNGEQLDIGHHSSKRPETSGGSSAVPAKRQKISV</sequence>
<dbReference type="OrthoDB" id="1935339at2759"/>
<organism evidence="2 3">
    <name type="scientific">Cylicostephanus goldi</name>
    <name type="common">Nematode worm</name>
    <dbReference type="NCBI Taxonomy" id="71465"/>
    <lineage>
        <taxon>Eukaryota</taxon>
        <taxon>Metazoa</taxon>
        <taxon>Ecdysozoa</taxon>
        <taxon>Nematoda</taxon>
        <taxon>Chromadorea</taxon>
        <taxon>Rhabditida</taxon>
        <taxon>Rhabditina</taxon>
        <taxon>Rhabditomorpha</taxon>
        <taxon>Strongyloidea</taxon>
        <taxon>Strongylidae</taxon>
        <taxon>Cylicostephanus</taxon>
    </lineage>
</organism>
<protein>
    <recommendedName>
        <fullName evidence="4">Set2 Rpb1 interacting domain-containing protein</fullName>
    </recommendedName>
</protein>
<feature type="compositionally biased region" description="Basic and acidic residues" evidence="1">
    <location>
        <begin position="1"/>
        <end position="35"/>
    </location>
</feature>
<evidence type="ECO:0008006" key="4">
    <source>
        <dbReference type="Google" id="ProtNLM"/>
    </source>
</evidence>
<reference evidence="2 3" key="1">
    <citation type="submission" date="2018-11" db="EMBL/GenBank/DDBJ databases">
        <authorList>
            <consortium name="Pathogen Informatics"/>
        </authorList>
    </citation>
    <scope>NUCLEOTIDE SEQUENCE [LARGE SCALE GENOMIC DNA]</scope>
</reference>
<evidence type="ECO:0000313" key="2">
    <source>
        <dbReference type="EMBL" id="VDN26559.1"/>
    </source>
</evidence>
<feature type="compositionally biased region" description="Basic and acidic residues" evidence="1">
    <location>
        <begin position="285"/>
        <end position="313"/>
    </location>
</feature>
<feature type="compositionally biased region" description="Basic and acidic residues" evidence="1">
    <location>
        <begin position="238"/>
        <end position="275"/>
    </location>
</feature>
<dbReference type="Proteomes" id="UP000271889">
    <property type="component" value="Unassembled WGS sequence"/>
</dbReference>
<dbReference type="EMBL" id="UYRV01111185">
    <property type="protein sequence ID" value="VDN26559.1"/>
    <property type="molecule type" value="Genomic_DNA"/>
</dbReference>
<gene>
    <name evidence="2" type="ORF">CGOC_LOCUS10423</name>
</gene>
<feature type="region of interest" description="Disordered" evidence="1">
    <location>
        <begin position="396"/>
        <end position="430"/>
    </location>
</feature>
<accession>A0A3P7Q7N7</accession>
<dbReference type="AlphaFoldDB" id="A0A3P7Q7N7"/>
<evidence type="ECO:0000313" key="3">
    <source>
        <dbReference type="Proteomes" id="UP000271889"/>
    </source>
</evidence>
<name>A0A3P7Q7N7_CYLGO</name>
<feature type="compositionally biased region" description="Basic and acidic residues" evidence="1">
    <location>
        <begin position="44"/>
        <end position="230"/>
    </location>
</feature>
<keyword evidence="3" id="KW-1185">Reference proteome</keyword>
<proteinExistence type="predicted"/>
<evidence type="ECO:0000256" key="1">
    <source>
        <dbReference type="SAM" id="MobiDB-lite"/>
    </source>
</evidence>
<feature type="region of interest" description="Disordered" evidence="1">
    <location>
        <begin position="1"/>
        <end position="327"/>
    </location>
</feature>
<feature type="compositionally biased region" description="Basic and acidic residues" evidence="1">
    <location>
        <begin position="403"/>
        <end position="413"/>
    </location>
</feature>